<dbReference type="GO" id="GO:0005524">
    <property type="term" value="F:ATP binding"/>
    <property type="evidence" value="ECO:0007669"/>
    <property type="project" value="UniProtKB-KW"/>
</dbReference>
<dbReference type="GO" id="GO:0005829">
    <property type="term" value="C:cytosol"/>
    <property type="evidence" value="ECO:0007669"/>
    <property type="project" value="TreeGrafter"/>
</dbReference>
<evidence type="ECO:0000256" key="5">
    <source>
        <dbReference type="ARBA" id="ARBA00022741"/>
    </source>
</evidence>
<dbReference type="InterPro" id="IPR041739">
    <property type="entry name" value="G5K_ProB"/>
</dbReference>
<name>A0A011VU50_RUMAL</name>
<dbReference type="NCBIfam" id="TIGR01027">
    <property type="entry name" value="proB"/>
    <property type="match status" value="1"/>
</dbReference>
<keyword evidence="2 8" id="KW-0028">Amino-acid biosynthesis</keyword>
<comment type="function">
    <text evidence="8">Catalyzes the transfer of a phosphate group to glutamate to form L-glutamate 5-phosphate.</text>
</comment>
<evidence type="ECO:0000256" key="8">
    <source>
        <dbReference type="HAMAP-Rule" id="MF_00456"/>
    </source>
</evidence>
<dbReference type="RefSeq" id="WP_037287975.1">
    <property type="nucleotide sequence ID" value="NZ_JEOB01000003.1"/>
</dbReference>
<dbReference type="EMBL" id="JEOB01000003">
    <property type="protein sequence ID" value="EXM38796.1"/>
    <property type="molecule type" value="Genomic_DNA"/>
</dbReference>
<comment type="pathway">
    <text evidence="8">Amino-acid biosynthesis; L-proline biosynthesis; L-glutamate 5-semialdehyde from L-glutamate: step 1/2.</text>
</comment>
<sequence>MSYLKDKKRVVVKVGTSTLTHRTGRLNIRRVEGLVKNLADLQNAGHEIILVSSGAIGLGMSKIGLVERPKDTPTKQACAAVGQCELMYLYDKLFAEYSINVAQLLLTKFVLLEYRRQNVQNALERVIQLGAIPIVNENDTVAIDELELEVGENDSLAATVAKIANADLLIIMSDIDGLYDADPRLDPDAKLIPVVEELTDDIRKLAGGAGTKMGTGGMITKINAAEIAVNNGIDMIILNGKNPDNLYYLFETGSLGTRFKAKGSPAEKKEPAIDESSDSDIVEDQ</sequence>
<organism evidence="12 13">
    <name type="scientific">Ruminococcus albus SY3</name>
    <dbReference type="NCBI Taxonomy" id="1341156"/>
    <lineage>
        <taxon>Bacteria</taxon>
        <taxon>Bacillati</taxon>
        <taxon>Bacillota</taxon>
        <taxon>Clostridia</taxon>
        <taxon>Eubacteriales</taxon>
        <taxon>Oscillospiraceae</taxon>
        <taxon>Ruminococcus</taxon>
    </lineage>
</organism>
<dbReference type="PROSITE" id="PS00902">
    <property type="entry name" value="GLUTAMATE_5_KINASE"/>
    <property type="match status" value="1"/>
</dbReference>
<evidence type="ECO:0000259" key="10">
    <source>
        <dbReference type="Pfam" id="PF00696"/>
    </source>
</evidence>
<dbReference type="PATRIC" id="fig|1341156.4.peg.2059"/>
<keyword evidence="7 8" id="KW-0067">ATP-binding</keyword>
<dbReference type="PRINTS" id="PR00474">
    <property type="entry name" value="GLU5KINASE"/>
</dbReference>
<feature type="domain" description="Aspartate/glutamate/uridylate kinase" evidence="10">
    <location>
        <begin position="8"/>
        <end position="239"/>
    </location>
</feature>
<dbReference type="AlphaFoldDB" id="A0A011VU50"/>
<gene>
    <name evidence="8" type="primary">proB</name>
    <name evidence="12" type="ORF">RASY3_10570</name>
    <name evidence="11" type="ORF">RASY3_19260</name>
</gene>
<dbReference type="GO" id="GO:0004349">
    <property type="term" value="F:glutamate 5-kinase activity"/>
    <property type="evidence" value="ECO:0007669"/>
    <property type="project" value="UniProtKB-UniRule"/>
</dbReference>
<evidence type="ECO:0000256" key="9">
    <source>
        <dbReference type="SAM" id="MobiDB-lite"/>
    </source>
</evidence>
<dbReference type="InterPro" id="IPR001048">
    <property type="entry name" value="Asp/Glu/Uridylate_kinase"/>
</dbReference>
<evidence type="ECO:0000313" key="11">
    <source>
        <dbReference type="EMBL" id="EXM38325.1"/>
    </source>
</evidence>
<dbReference type="Pfam" id="PF00696">
    <property type="entry name" value="AA_kinase"/>
    <property type="match status" value="1"/>
</dbReference>
<dbReference type="InterPro" id="IPR011529">
    <property type="entry name" value="Glu_5kinase"/>
</dbReference>
<keyword evidence="6 8" id="KW-0418">Kinase</keyword>
<keyword evidence="13" id="KW-1185">Reference proteome</keyword>
<feature type="binding site" evidence="8">
    <location>
        <position position="13"/>
    </location>
    <ligand>
        <name>ATP</name>
        <dbReference type="ChEBI" id="CHEBI:30616"/>
    </ligand>
</feature>
<accession>A0A011VU50</accession>
<dbReference type="SUPFAM" id="SSF53633">
    <property type="entry name" value="Carbamate kinase-like"/>
    <property type="match status" value="1"/>
</dbReference>
<comment type="catalytic activity">
    <reaction evidence="8">
        <text>L-glutamate + ATP = L-glutamyl 5-phosphate + ADP</text>
        <dbReference type="Rhea" id="RHEA:14877"/>
        <dbReference type="ChEBI" id="CHEBI:29985"/>
        <dbReference type="ChEBI" id="CHEBI:30616"/>
        <dbReference type="ChEBI" id="CHEBI:58274"/>
        <dbReference type="ChEBI" id="CHEBI:456216"/>
        <dbReference type="EC" id="2.7.2.11"/>
    </reaction>
</comment>
<feature type="binding site" evidence="8">
    <location>
        <begin position="173"/>
        <end position="174"/>
    </location>
    <ligand>
        <name>ATP</name>
        <dbReference type="ChEBI" id="CHEBI:30616"/>
    </ligand>
</feature>
<protein>
    <recommendedName>
        <fullName evidence="8">Glutamate 5-kinase</fullName>
        <ecNumber evidence="8">2.7.2.11</ecNumber>
    </recommendedName>
    <alternativeName>
        <fullName evidence="8">Gamma-glutamyl kinase</fullName>
        <shortName evidence="8">GK</shortName>
    </alternativeName>
</protein>
<dbReference type="EC" id="2.7.2.11" evidence="8"/>
<feature type="binding site" evidence="8">
    <location>
        <position position="153"/>
    </location>
    <ligand>
        <name>substrate</name>
    </ligand>
</feature>
<comment type="subcellular location">
    <subcellularLocation>
        <location evidence="8">Cytoplasm</location>
    </subcellularLocation>
</comment>
<evidence type="ECO:0000256" key="4">
    <source>
        <dbReference type="ARBA" id="ARBA00022679"/>
    </source>
</evidence>
<keyword evidence="4 8" id="KW-0808">Transferase</keyword>
<feature type="binding site" evidence="8">
    <location>
        <position position="53"/>
    </location>
    <ligand>
        <name>substrate</name>
    </ligand>
</feature>
<dbReference type="Gene3D" id="3.40.1160.10">
    <property type="entry name" value="Acetylglutamate kinase-like"/>
    <property type="match status" value="1"/>
</dbReference>
<evidence type="ECO:0000256" key="3">
    <source>
        <dbReference type="ARBA" id="ARBA00022650"/>
    </source>
</evidence>
<reference evidence="12 13" key="1">
    <citation type="submission" date="2013-06" db="EMBL/GenBank/DDBJ databases">
        <title>Rumen cellulosomics: divergent fiber-degrading strategies revealed by comparative genome-wide analysis of six Ruminococcal strains.</title>
        <authorList>
            <person name="Dassa B."/>
            <person name="Borovok I."/>
            <person name="Lamed R."/>
            <person name="Flint H."/>
            <person name="Yeoman C.J."/>
            <person name="White B."/>
            <person name="Bayer E.A."/>
        </authorList>
    </citation>
    <scope>NUCLEOTIDE SEQUENCE [LARGE SCALE GENOMIC DNA]</scope>
    <source>
        <strain evidence="12 13">SY3</strain>
    </source>
</reference>
<dbReference type="EMBL" id="JEOB01000004">
    <property type="protein sequence ID" value="EXM38325.1"/>
    <property type="molecule type" value="Genomic_DNA"/>
</dbReference>
<feature type="region of interest" description="Disordered" evidence="9">
    <location>
        <begin position="259"/>
        <end position="285"/>
    </location>
</feature>
<keyword evidence="1 8" id="KW-0963">Cytoplasm</keyword>
<dbReference type="OrthoDB" id="9804434at2"/>
<feature type="binding site" evidence="8">
    <location>
        <begin position="215"/>
        <end position="221"/>
    </location>
    <ligand>
        <name>ATP</name>
        <dbReference type="ChEBI" id="CHEBI:30616"/>
    </ligand>
</feature>
<comment type="similarity">
    <text evidence="8">Belongs to the glutamate 5-kinase family.</text>
</comment>
<dbReference type="UniPathway" id="UPA00098">
    <property type="reaction ID" value="UER00359"/>
</dbReference>
<feature type="binding site" evidence="8">
    <location>
        <position position="139"/>
    </location>
    <ligand>
        <name>substrate</name>
    </ligand>
</feature>
<feature type="compositionally biased region" description="Acidic residues" evidence="9">
    <location>
        <begin position="273"/>
        <end position="285"/>
    </location>
</feature>
<dbReference type="CDD" id="cd04242">
    <property type="entry name" value="AAK_G5K_ProB"/>
    <property type="match status" value="1"/>
</dbReference>
<dbReference type="PANTHER" id="PTHR43654:SF1">
    <property type="entry name" value="ISOPENTENYL PHOSPHATE KINASE"/>
    <property type="match status" value="1"/>
</dbReference>
<dbReference type="GO" id="GO:0055129">
    <property type="term" value="P:L-proline biosynthetic process"/>
    <property type="evidence" value="ECO:0007669"/>
    <property type="project" value="UniProtKB-UniRule"/>
</dbReference>
<evidence type="ECO:0000313" key="13">
    <source>
        <dbReference type="Proteomes" id="UP000021369"/>
    </source>
</evidence>
<dbReference type="Proteomes" id="UP000021369">
    <property type="component" value="Unassembled WGS sequence"/>
</dbReference>
<dbReference type="InterPro" id="IPR001057">
    <property type="entry name" value="Glu/AcGlu_kinase"/>
</dbReference>
<evidence type="ECO:0000256" key="2">
    <source>
        <dbReference type="ARBA" id="ARBA00022605"/>
    </source>
</evidence>
<evidence type="ECO:0000313" key="12">
    <source>
        <dbReference type="EMBL" id="EXM38796.1"/>
    </source>
</evidence>
<keyword evidence="3 8" id="KW-0641">Proline biosynthesis</keyword>
<proteinExistence type="inferred from homology"/>
<dbReference type="FunFam" id="3.40.1160.10:FF:000018">
    <property type="entry name" value="Glutamate 5-kinase"/>
    <property type="match status" value="1"/>
</dbReference>
<dbReference type="HAMAP" id="MF_00456">
    <property type="entry name" value="ProB"/>
    <property type="match status" value="1"/>
</dbReference>
<keyword evidence="5 8" id="KW-0547">Nucleotide-binding</keyword>
<dbReference type="InterPro" id="IPR005715">
    <property type="entry name" value="Glu_5kinase/COase_Synthase"/>
</dbReference>
<dbReference type="InterPro" id="IPR019797">
    <property type="entry name" value="Glutamate_5-kinase_CS"/>
</dbReference>
<dbReference type="PIRSF" id="PIRSF000729">
    <property type="entry name" value="GK"/>
    <property type="match status" value="1"/>
</dbReference>
<dbReference type="InterPro" id="IPR036393">
    <property type="entry name" value="AceGlu_kinase-like_sf"/>
</dbReference>
<evidence type="ECO:0000256" key="6">
    <source>
        <dbReference type="ARBA" id="ARBA00022777"/>
    </source>
</evidence>
<dbReference type="PANTHER" id="PTHR43654">
    <property type="entry name" value="GLUTAMATE 5-KINASE"/>
    <property type="match status" value="1"/>
</dbReference>
<evidence type="ECO:0000256" key="1">
    <source>
        <dbReference type="ARBA" id="ARBA00022490"/>
    </source>
</evidence>
<evidence type="ECO:0000256" key="7">
    <source>
        <dbReference type="ARBA" id="ARBA00022840"/>
    </source>
</evidence>
<comment type="caution">
    <text evidence="12">The sequence shown here is derived from an EMBL/GenBank/DDBJ whole genome shotgun (WGS) entry which is preliminary data.</text>
</comment>